<dbReference type="EMBL" id="BAAFJT010000004">
    <property type="protein sequence ID" value="GAB0188296.1"/>
    <property type="molecule type" value="Genomic_DNA"/>
</dbReference>
<name>A0ABC9WSP2_GRUJA</name>
<dbReference type="InterPro" id="IPR043502">
    <property type="entry name" value="DNA/RNA_pol_sf"/>
</dbReference>
<reference evidence="2 3" key="1">
    <citation type="submission" date="2024-06" db="EMBL/GenBank/DDBJ databases">
        <title>The draft genome of Grus japonensis, version 3.</title>
        <authorList>
            <person name="Nabeshima K."/>
            <person name="Suzuki S."/>
            <person name="Onuma M."/>
        </authorList>
    </citation>
    <scope>NUCLEOTIDE SEQUENCE [LARGE SCALE GENOMIC DNA]</scope>
    <source>
        <strain evidence="2 3">451A</strain>
    </source>
</reference>
<evidence type="ECO:0000313" key="2">
    <source>
        <dbReference type="EMBL" id="GAB0188296.1"/>
    </source>
</evidence>
<evidence type="ECO:0000259" key="1">
    <source>
        <dbReference type="PROSITE" id="PS50878"/>
    </source>
</evidence>
<gene>
    <name evidence="2" type="ORF">GRJ2_001294900</name>
</gene>
<dbReference type="SUPFAM" id="SSF56219">
    <property type="entry name" value="DNase I-like"/>
    <property type="match status" value="1"/>
</dbReference>
<accession>A0ABC9WSP2</accession>
<dbReference type="Gene3D" id="3.60.10.10">
    <property type="entry name" value="Endonuclease/exonuclease/phosphatase"/>
    <property type="match status" value="1"/>
</dbReference>
<dbReference type="Pfam" id="PF00078">
    <property type="entry name" value="RVT_1"/>
    <property type="match status" value="1"/>
</dbReference>
<feature type="domain" description="Reverse transcriptase" evidence="1">
    <location>
        <begin position="1"/>
        <end position="183"/>
    </location>
</feature>
<dbReference type="Proteomes" id="UP001623348">
    <property type="component" value="Unassembled WGS sequence"/>
</dbReference>
<protein>
    <recommendedName>
        <fullName evidence="1">Reverse transcriptase domain-containing protein</fullName>
    </recommendedName>
</protein>
<keyword evidence="3" id="KW-1185">Reference proteome</keyword>
<sequence>MGKTGKASKADIMVGCCYRPPNQDEKTDEIFYKQLGEVSQSLPIVLMGDFNLPDVCWKYNTKERKQSRRFLECVEDNFLTQLVTHLVDEGKAVDVVYLDFSKAFDTISHSILLEKLAAHDLDGHTLHWVKNWLDGQSQRVVVNGIKSSWWLVTSGVPQGSVLGPVLFNIFINDLDKGDQAQPQ</sequence>
<dbReference type="SUPFAM" id="SSF56672">
    <property type="entry name" value="DNA/RNA polymerases"/>
    <property type="match status" value="1"/>
</dbReference>
<dbReference type="PANTHER" id="PTHR33332">
    <property type="entry name" value="REVERSE TRANSCRIPTASE DOMAIN-CONTAINING PROTEIN"/>
    <property type="match status" value="1"/>
</dbReference>
<dbReference type="InterPro" id="IPR000477">
    <property type="entry name" value="RT_dom"/>
</dbReference>
<comment type="caution">
    <text evidence="2">The sequence shown here is derived from an EMBL/GenBank/DDBJ whole genome shotgun (WGS) entry which is preliminary data.</text>
</comment>
<dbReference type="InterPro" id="IPR036691">
    <property type="entry name" value="Endo/exonu/phosph_ase_sf"/>
</dbReference>
<dbReference type="PROSITE" id="PS50878">
    <property type="entry name" value="RT_POL"/>
    <property type="match status" value="1"/>
</dbReference>
<proteinExistence type="predicted"/>
<organism evidence="2 3">
    <name type="scientific">Grus japonensis</name>
    <name type="common">Japanese crane</name>
    <name type="synonym">Red-crowned crane</name>
    <dbReference type="NCBI Taxonomy" id="30415"/>
    <lineage>
        <taxon>Eukaryota</taxon>
        <taxon>Metazoa</taxon>
        <taxon>Chordata</taxon>
        <taxon>Craniata</taxon>
        <taxon>Vertebrata</taxon>
        <taxon>Euteleostomi</taxon>
        <taxon>Archelosauria</taxon>
        <taxon>Archosauria</taxon>
        <taxon>Dinosauria</taxon>
        <taxon>Saurischia</taxon>
        <taxon>Theropoda</taxon>
        <taxon>Coelurosauria</taxon>
        <taxon>Aves</taxon>
        <taxon>Neognathae</taxon>
        <taxon>Neoaves</taxon>
        <taxon>Gruiformes</taxon>
        <taxon>Gruidae</taxon>
        <taxon>Grus</taxon>
    </lineage>
</organism>
<dbReference type="AlphaFoldDB" id="A0ABC9WSP2"/>
<evidence type="ECO:0000313" key="3">
    <source>
        <dbReference type="Proteomes" id="UP001623348"/>
    </source>
</evidence>